<gene>
    <name evidence="1" type="ORF">PORY_001206</name>
</gene>
<name>A0ACB7CF12_9ASCO</name>
<evidence type="ECO:0000313" key="2">
    <source>
        <dbReference type="Proteomes" id="UP000768646"/>
    </source>
</evidence>
<dbReference type="Proteomes" id="UP000768646">
    <property type="component" value="Unassembled WGS sequence"/>
</dbReference>
<reference evidence="1 2" key="1">
    <citation type="journal article" date="2021" name="Commun. Biol.">
        <title>Genomic insights into the host specific adaptation of the Pneumocystis genus.</title>
        <authorList>
            <person name="Cisse O.H."/>
            <person name="Ma L."/>
            <person name="Dekker J.P."/>
            <person name="Khil P.P."/>
            <person name="Youn J.-H."/>
            <person name="Brenchley J.M."/>
            <person name="Blair R."/>
            <person name="Pahar B."/>
            <person name="Chabe M."/>
            <person name="Van Rompay K.K.A."/>
            <person name="Keesler R."/>
            <person name="Sukura A."/>
            <person name="Hirsch V."/>
            <person name="Kutty G."/>
            <person name="Liu Y."/>
            <person name="Peng L."/>
            <person name="Chen J."/>
            <person name="Song J."/>
            <person name="Weissenbacher-Lang C."/>
            <person name="Xu J."/>
            <person name="Upham N.S."/>
            <person name="Stajich J.E."/>
            <person name="Cuomo C.A."/>
            <person name="Cushion M.T."/>
            <person name="Kovacs J.A."/>
        </authorList>
    </citation>
    <scope>NUCLEOTIDE SEQUENCE [LARGE SCALE GENOMIC DNA]</scope>
    <source>
        <strain evidence="1 2">RABM</strain>
    </source>
</reference>
<organism evidence="1 2">
    <name type="scientific">Pneumocystis oryctolagi</name>
    <dbReference type="NCBI Taxonomy" id="42067"/>
    <lineage>
        <taxon>Eukaryota</taxon>
        <taxon>Fungi</taxon>
        <taxon>Dikarya</taxon>
        <taxon>Ascomycota</taxon>
        <taxon>Taphrinomycotina</taxon>
        <taxon>Pneumocystomycetes</taxon>
        <taxon>Pneumocystaceae</taxon>
        <taxon>Pneumocystis</taxon>
    </lineage>
</organism>
<evidence type="ECO:0000313" key="1">
    <source>
        <dbReference type="EMBL" id="KAG4305650.1"/>
    </source>
</evidence>
<keyword evidence="2" id="KW-1185">Reference proteome</keyword>
<proteinExistence type="predicted"/>
<comment type="caution">
    <text evidence="1">The sequence shown here is derived from an EMBL/GenBank/DDBJ whole genome shotgun (WGS) entry which is preliminary data.</text>
</comment>
<accession>A0ACB7CF12</accession>
<sequence>MSSFGTGLKKVSATGLYRQLLIHISFFFDPFSKVYVRKSVRLRFEANRKQKNPLRIEKAFQDGHKALVSLKKAIAGDIRVRVWSPWKKKARPLLTSLRTNVPMIPGLPRTKLPVISPPFKALLQSQMPKRVIPLESNTTLDRRRHANLCWKEFSFIYLKIFPPLPLEEIKRLEKLSRGEGLLPFNLHSFRKRCLKPPKSADSHHITLRFQRRLYQRLLMKCPSLLYDSDKGWIVKWSKEALSKNMRANSIHEDMFCEERKEQCN</sequence>
<dbReference type="EMBL" id="JABTEG010000003">
    <property type="protein sequence ID" value="KAG4305650.1"/>
    <property type="molecule type" value="Genomic_DNA"/>
</dbReference>
<protein>
    <submittedName>
        <fullName evidence="1">Uncharacterized protein</fullName>
    </submittedName>
</protein>